<dbReference type="GO" id="GO:0007166">
    <property type="term" value="P:cell surface receptor signaling pathway"/>
    <property type="evidence" value="ECO:0007669"/>
    <property type="project" value="TreeGrafter"/>
</dbReference>
<feature type="region of interest" description="Disordered" evidence="5">
    <location>
        <begin position="191"/>
        <end position="258"/>
    </location>
</feature>
<comment type="subcellular location">
    <subcellularLocation>
        <location evidence="1">Secreted</location>
    </subcellularLocation>
</comment>
<feature type="transmembrane region" description="Helical" evidence="6">
    <location>
        <begin position="30"/>
        <end position="53"/>
    </location>
</feature>
<reference evidence="7" key="1">
    <citation type="submission" date="2023-03" db="EMBL/GenBank/DDBJ databases">
        <title>Electrophorus voltai genome.</title>
        <authorList>
            <person name="Bian C."/>
        </authorList>
    </citation>
    <scope>NUCLEOTIDE SEQUENCE</scope>
    <source>
        <strain evidence="7">CB-2022</strain>
        <tissue evidence="7">Muscle</tissue>
    </source>
</reference>
<organism evidence="7 8">
    <name type="scientific">Electrophorus voltai</name>
    <dbReference type="NCBI Taxonomy" id="2609070"/>
    <lineage>
        <taxon>Eukaryota</taxon>
        <taxon>Metazoa</taxon>
        <taxon>Chordata</taxon>
        <taxon>Craniata</taxon>
        <taxon>Vertebrata</taxon>
        <taxon>Euteleostomi</taxon>
        <taxon>Actinopterygii</taxon>
        <taxon>Neopterygii</taxon>
        <taxon>Teleostei</taxon>
        <taxon>Ostariophysi</taxon>
        <taxon>Gymnotiformes</taxon>
        <taxon>Gymnotoidei</taxon>
        <taxon>Gymnotidae</taxon>
        <taxon>Electrophorus</taxon>
    </lineage>
</organism>
<feature type="non-terminal residue" evidence="7">
    <location>
        <position position="1"/>
    </location>
</feature>
<protein>
    <recommendedName>
        <fullName evidence="9">Ciliary neurotrophic factor</fullName>
    </recommendedName>
</protein>
<evidence type="ECO:0000256" key="5">
    <source>
        <dbReference type="SAM" id="MobiDB-lite"/>
    </source>
</evidence>
<sequence length="358" mass="40130">TVAMTTTFERSGSSPDPSNLRRQRNLTQMALSRIVLCIYTLAVVCDGCCAPVAQASLSFPNSLRLTRTLRARVQQLLQSYKEQQFGDRNFEDRRLILNTLPSVTINYRSWLQIQDMQRLYIASHNLRTFWEHLEAQRQKLELEGEEGREHQSQRRNKRARPQLSLAKSILIVQLDLRDLLKQVSFQLLNMKDSRGGTTSSSTQTPPPTSSFSSPTPRTPVNHALQSPNPSPTSSPTSHSRSASPASSSSPLADMRVGSPSHSALSMILTSTPWDMEVLNGRRSTSVHMEVTSSREETSQTSTIPLPRDRKRPVGKTTARGGSGSSRWVSRLEGYVILRDLELYLGRLARDYTLLSAKH</sequence>
<evidence type="ECO:0000256" key="4">
    <source>
        <dbReference type="ARBA" id="ARBA00022525"/>
    </source>
</evidence>
<dbReference type="GO" id="GO:0005615">
    <property type="term" value="C:extracellular space"/>
    <property type="evidence" value="ECO:0007669"/>
    <property type="project" value="UniProtKB-KW"/>
</dbReference>
<keyword evidence="8" id="KW-1185">Reference proteome</keyword>
<evidence type="ECO:0000313" key="8">
    <source>
        <dbReference type="Proteomes" id="UP001239994"/>
    </source>
</evidence>
<feature type="region of interest" description="Disordered" evidence="5">
    <location>
        <begin position="287"/>
        <end position="324"/>
    </location>
</feature>
<feature type="compositionally biased region" description="Low complexity" evidence="5">
    <location>
        <begin position="231"/>
        <end position="250"/>
    </location>
</feature>
<dbReference type="Gene3D" id="1.20.1250.10">
    <property type="match status" value="2"/>
</dbReference>
<evidence type="ECO:0000313" key="7">
    <source>
        <dbReference type="EMBL" id="KAK1788379.1"/>
    </source>
</evidence>
<evidence type="ECO:0008006" key="9">
    <source>
        <dbReference type="Google" id="ProtNLM"/>
    </source>
</evidence>
<dbReference type="EMBL" id="JAROKS010000023">
    <property type="protein sequence ID" value="KAK1788379.1"/>
    <property type="molecule type" value="Genomic_DNA"/>
</dbReference>
<proteinExistence type="inferred from homology"/>
<dbReference type="GO" id="GO:0005125">
    <property type="term" value="F:cytokine activity"/>
    <property type="evidence" value="ECO:0007669"/>
    <property type="project" value="UniProtKB-KW"/>
</dbReference>
<keyword evidence="4" id="KW-0964">Secreted</keyword>
<evidence type="ECO:0000256" key="6">
    <source>
        <dbReference type="SAM" id="Phobius"/>
    </source>
</evidence>
<keyword evidence="6" id="KW-0472">Membrane</keyword>
<keyword evidence="6" id="KW-1133">Transmembrane helix</keyword>
<keyword evidence="3" id="KW-0202">Cytokine</keyword>
<dbReference type="PANTHER" id="PTHR21353:SF9">
    <property type="match status" value="1"/>
</dbReference>
<feature type="region of interest" description="Disordered" evidence="5">
    <location>
        <begin position="1"/>
        <end position="21"/>
    </location>
</feature>
<dbReference type="SUPFAM" id="SSF47266">
    <property type="entry name" value="4-helical cytokines"/>
    <property type="match status" value="1"/>
</dbReference>
<dbReference type="InterPro" id="IPR010681">
    <property type="entry name" value="PRF/CT"/>
</dbReference>
<name>A0AAD8YYX3_9TELE</name>
<comment type="caution">
    <text evidence="7">The sequence shown here is derived from an EMBL/GenBank/DDBJ whole genome shotgun (WGS) entry which is preliminary data.</text>
</comment>
<evidence type="ECO:0000256" key="3">
    <source>
        <dbReference type="ARBA" id="ARBA00022514"/>
    </source>
</evidence>
<comment type="similarity">
    <text evidence="2">Belongs to the IL-6 superfamily.</text>
</comment>
<feature type="compositionally biased region" description="Polar residues" evidence="5">
    <location>
        <begin position="1"/>
        <end position="17"/>
    </location>
</feature>
<feature type="compositionally biased region" description="Low complexity" evidence="5">
    <location>
        <begin position="197"/>
        <end position="219"/>
    </location>
</feature>
<dbReference type="PANTHER" id="PTHR21353">
    <property type="match status" value="1"/>
</dbReference>
<accession>A0AAD8YYX3</accession>
<dbReference type="Proteomes" id="UP001239994">
    <property type="component" value="Unassembled WGS sequence"/>
</dbReference>
<gene>
    <name evidence="7" type="ORF">P4O66_015992</name>
</gene>
<dbReference type="AlphaFoldDB" id="A0AAD8YYX3"/>
<evidence type="ECO:0000256" key="1">
    <source>
        <dbReference type="ARBA" id="ARBA00004613"/>
    </source>
</evidence>
<dbReference type="InterPro" id="IPR009079">
    <property type="entry name" value="4_helix_cytokine-like_core"/>
</dbReference>
<keyword evidence="6" id="KW-0812">Transmembrane</keyword>
<evidence type="ECO:0000256" key="2">
    <source>
        <dbReference type="ARBA" id="ARBA00007432"/>
    </source>
</evidence>